<dbReference type="AlphaFoldDB" id="A0A1B6J283"/>
<sequence length="118" mass="13431">GFYLVSMDNNLGSDQIRDVLVDEISGLEDSSDIDVPELDLDVSLEDYSSSSGEDYIPNIEDLESSEVDNPHHTVSTSNEEYMPNPNRPIQEFSNSMRLRAYPPEYVIDIKSEFRIRNP</sequence>
<proteinExistence type="predicted"/>
<evidence type="ECO:0000256" key="1">
    <source>
        <dbReference type="SAM" id="MobiDB-lite"/>
    </source>
</evidence>
<feature type="region of interest" description="Disordered" evidence="1">
    <location>
        <begin position="66"/>
        <end position="90"/>
    </location>
</feature>
<evidence type="ECO:0000313" key="2">
    <source>
        <dbReference type="EMBL" id="JAS93278.1"/>
    </source>
</evidence>
<accession>A0A1B6J283</accession>
<feature type="non-terminal residue" evidence="2">
    <location>
        <position position="118"/>
    </location>
</feature>
<dbReference type="EMBL" id="GECU01014428">
    <property type="protein sequence ID" value="JAS93278.1"/>
    <property type="molecule type" value="Transcribed_RNA"/>
</dbReference>
<gene>
    <name evidence="2" type="ORF">g.1927</name>
</gene>
<name>A0A1B6J283_9HEMI</name>
<organism evidence="2">
    <name type="scientific">Homalodisca liturata</name>
    <dbReference type="NCBI Taxonomy" id="320908"/>
    <lineage>
        <taxon>Eukaryota</taxon>
        <taxon>Metazoa</taxon>
        <taxon>Ecdysozoa</taxon>
        <taxon>Arthropoda</taxon>
        <taxon>Hexapoda</taxon>
        <taxon>Insecta</taxon>
        <taxon>Pterygota</taxon>
        <taxon>Neoptera</taxon>
        <taxon>Paraneoptera</taxon>
        <taxon>Hemiptera</taxon>
        <taxon>Auchenorrhyncha</taxon>
        <taxon>Membracoidea</taxon>
        <taxon>Cicadellidae</taxon>
        <taxon>Cicadellinae</taxon>
        <taxon>Proconiini</taxon>
        <taxon>Homalodisca</taxon>
    </lineage>
</organism>
<feature type="non-terminal residue" evidence="2">
    <location>
        <position position="1"/>
    </location>
</feature>
<protein>
    <submittedName>
        <fullName evidence="2">Uncharacterized protein</fullName>
    </submittedName>
</protein>
<reference evidence="2" key="1">
    <citation type="submission" date="2015-11" db="EMBL/GenBank/DDBJ databases">
        <title>De novo transcriptome assembly of four potential Pierce s Disease insect vectors from Arizona vineyards.</title>
        <authorList>
            <person name="Tassone E.E."/>
        </authorList>
    </citation>
    <scope>NUCLEOTIDE SEQUENCE</scope>
</reference>